<name>A0ABT0DWI4_9SPHN</name>
<comment type="caution">
    <text evidence="1">The sequence shown here is derived from an EMBL/GenBank/DDBJ whole genome shotgun (WGS) entry which is preliminary data.</text>
</comment>
<gene>
    <name evidence="1" type="ORF">MU848_07720</name>
</gene>
<keyword evidence="2" id="KW-1185">Reference proteome</keyword>
<dbReference type="Proteomes" id="UP001203512">
    <property type="component" value="Unassembled WGS sequence"/>
</dbReference>
<accession>A0ABT0DWI4</accession>
<evidence type="ECO:0000313" key="1">
    <source>
        <dbReference type="EMBL" id="MCK0531470.1"/>
    </source>
</evidence>
<evidence type="ECO:0000313" key="2">
    <source>
        <dbReference type="Proteomes" id="UP001203512"/>
    </source>
</evidence>
<protein>
    <submittedName>
        <fullName evidence="1">Uncharacterized protein</fullName>
    </submittedName>
</protein>
<organism evidence="1 2">
    <name type="scientific">Sphingobium agri</name>
    <dbReference type="NCBI Taxonomy" id="2933566"/>
    <lineage>
        <taxon>Bacteria</taxon>
        <taxon>Pseudomonadati</taxon>
        <taxon>Pseudomonadota</taxon>
        <taxon>Alphaproteobacteria</taxon>
        <taxon>Sphingomonadales</taxon>
        <taxon>Sphingomonadaceae</taxon>
        <taxon>Sphingobium</taxon>
    </lineage>
</organism>
<proteinExistence type="predicted"/>
<sequence>MAIEPPEPCPERARLEAIIACCEKRTRRAAHKKAIAGQELADAKAAEARARDRLAQWHIDNPDPQGSLLEKIDHV</sequence>
<reference evidence="1 2" key="1">
    <citation type="submission" date="2022-04" db="EMBL/GenBank/DDBJ databases">
        <authorList>
            <person name="Huq M.A."/>
        </authorList>
    </citation>
    <scope>NUCLEOTIDE SEQUENCE [LARGE SCALE GENOMIC DNA]</scope>
    <source>
        <strain evidence="1 2">MAH-33</strain>
    </source>
</reference>
<dbReference type="EMBL" id="JALKHS010000006">
    <property type="protein sequence ID" value="MCK0531470.1"/>
    <property type="molecule type" value="Genomic_DNA"/>
</dbReference>
<dbReference type="RefSeq" id="WP_247231087.1">
    <property type="nucleotide sequence ID" value="NZ_JALKHS010000006.1"/>
</dbReference>